<dbReference type="CDD" id="cd07557">
    <property type="entry name" value="trimeric_dUTPase"/>
    <property type="match status" value="1"/>
</dbReference>
<evidence type="ECO:0000313" key="7">
    <source>
        <dbReference type="Proteomes" id="UP000255523"/>
    </source>
</evidence>
<dbReference type="RefSeq" id="WP_022789439.1">
    <property type="nucleotide sequence ID" value="NZ_CALVFN010000001.1"/>
</dbReference>
<dbReference type="InterPro" id="IPR033704">
    <property type="entry name" value="dUTPase_trimeric"/>
</dbReference>
<dbReference type="GO" id="GO:0009117">
    <property type="term" value="P:nucleotide metabolic process"/>
    <property type="evidence" value="ECO:0007669"/>
    <property type="project" value="UniProtKB-KW"/>
</dbReference>
<name>A0A380LP70_9FIRM</name>
<proteinExistence type="predicted"/>
<organism evidence="6 7">
    <name type="scientific">Faecalicoccus pleomorphus</name>
    <dbReference type="NCBI Taxonomy" id="1323"/>
    <lineage>
        <taxon>Bacteria</taxon>
        <taxon>Bacillati</taxon>
        <taxon>Bacillota</taxon>
        <taxon>Erysipelotrichia</taxon>
        <taxon>Erysipelotrichales</taxon>
        <taxon>Erysipelotrichaceae</taxon>
        <taxon>Faecalicoccus</taxon>
    </lineage>
</organism>
<reference evidence="5 8" key="2">
    <citation type="submission" date="2020-04" db="EMBL/GenBank/DDBJ databases">
        <authorList>
            <person name="Hitch T.C.A."/>
            <person name="Wylensek D."/>
            <person name="Clavel T."/>
        </authorList>
    </citation>
    <scope>NUCLEOTIDE SEQUENCE [LARGE SCALE GENOMIC DNA]</scope>
    <source>
        <strain evidence="5 8">BSM-383-APC-22F</strain>
    </source>
</reference>
<dbReference type="EMBL" id="UHFX01000003">
    <property type="protein sequence ID" value="SUO04390.1"/>
    <property type="molecule type" value="Genomic_DNA"/>
</dbReference>
<dbReference type="Gene3D" id="2.70.40.10">
    <property type="match status" value="1"/>
</dbReference>
<dbReference type="EMBL" id="JABAFR010000002">
    <property type="protein sequence ID" value="NME43550.1"/>
    <property type="molecule type" value="Genomic_DNA"/>
</dbReference>
<evidence type="ECO:0000313" key="8">
    <source>
        <dbReference type="Proteomes" id="UP000540014"/>
    </source>
</evidence>
<evidence type="ECO:0000259" key="3">
    <source>
        <dbReference type="Pfam" id="PF00692"/>
    </source>
</evidence>
<accession>A0A380LP70</accession>
<evidence type="ECO:0000313" key="4">
    <source>
        <dbReference type="EMBL" id="MDB7981553.1"/>
    </source>
</evidence>
<dbReference type="OrthoDB" id="9809956at2"/>
<reference evidence="6 7" key="1">
    <citation type="submission" date="2018-06" db="EMBL/GenBank/DDBJ databases">
        <authorList>
            <consortium name="Pathogen Informatics"/>
            <person name="Doyle S."/>
        </authorList>
    </citation>
    <scope>NUCLEOTIDE SEQUENCE [LARGE SCALE GENOMIC DNA]</scope>
    <source>
        <strain evidence="6 7">NCTC11087</strain>
    </source>
</reference>
<evidence type="ECO:0000313" key="5">
    <source>
        <dbReference type="EMBL" id="NME43550.1"/>
    </source>
</evidence>
<dbReference type="AlphaFoldDB" id="A0A380LP70"/>
<dbReference type="Pfam" id="PF00692">
    <property type="entry name" value="dUTPase"/>
    <property type="match status" value="1"/>
</dbReference>
<evidence type="ECO:0000256" key="1">
    <source>
        <dbReference type="ARBA" id="ARBA00022801"/>
    </source>
</evidence>
<dbReference type="EMBL" id="JAQLXO010000001">
    <property type="protein sequence ID" value="MDB7981553.1"/>
    <property type="molecule type" value="Genomic_DNA"/>
</dbReference>
<keyword evidence="7" id="KW-1185">Reference proteome</keyword>
<dbReference type="Proteomes" id="UP000540014">
    <property type="component" value="Unassembled WGS sequence"/>
</dbReference>
<dbReference type="Proteomes" id="UP000255523">
    <property type="component" value="Unassembled WGS sequence"/>
</dbReference>
<keyword evidence="1 6" id="KW-0378">Hydrolase</keyword>
<reference evidence="4" key="3">
    <citation type="submission" date="2023-01" db="EMBL/GenBank/DDBJ databases">
        <title>Human gut microbiome strain richness.</title>
        <authorList>
            <person name="Chen-Liaw A."/>
        </authorList>
    </citation>
    <scope>NUCLEOTIDE SEQUENCE</scope>
    <source>
        <strain evidence="4">D8_m1001271B151109d0_201107</strain>
    </source>
</reference>
<feature type="domain" description="dUTPase-like" evidence="3">
    <location>
        <begin position="12"/>
        <end position="106"/>
    </location>
</feature>
<dbReference type="InterPro" id="IPR036157">
    <property type="entry name" value="dUTPase-like_sf"/>
</dbReference>
<dbReference type="GO" id="GO:0016787">
    <property type="term" value="F:hydrolase activity"/>
    <property type="evidence" value="ECO:0007669"/>
    <property type="project" value="UniProtKB-KW"/>
</dbReference>
<sequence length="166" mass="18563">MNKIYWAKVKEQAIIPTKREEDAGYDLYPCFEEDYIEIAPLTTKLVPLGVASAFDANYVLILKERGSSGTKGLAQRSGVIDSGYRGEYMAPVTNVNNKPIRIAKKEVVDTWSDYEKEQILIYPYEKAICQGVLLVMPSLESEEISYEALQQIESQRGSGRLGSSGK</sequence>
<dbReference type="GeneID" id="77462263"/>
<dbReference type="Proteomes" id="UP001212981">
    <property type="component" value="Unassembled WGS sequence"/>
</dbReference>
<dbReference type="SUPFAM" id="SSF51283">
    <property type="entry name" value="dUTPase-like"/>
    <property type="match status" value="1"/>
</dbReference>
<gene>
    <name evidence="5" type="ORF">HF861_01430</name>
    <name evidence="6" type="ORF">NCTC11087_01303</name>
    <name evidence="4" type="ORF">PND82_01815</name>
</gene>
<protein>
    <submittedName>
        <fullName evidence="6">Deoxyuridine 5'-triphosphate nucleotidohydrolase</fullName>
    </submittedName>
    <submittedName>
        <fullName evidence="4">dUTP pyrophosphatase</fullName>
    </submittedName>
</protein>
<evidence type="ECO:0000313" key="6">
    <source>
        <dbReference type="EMBL" id="SUO04390.1"/>
    </source>
</evidence>
<keyword evidence="2" id="KW-0546">Nucleotide metabolism</keyword>
<dbReference type="InterPro" id="IPR029054">
    <property type="entry name" value="dUTPase-like"/>
</dbReference>
<evidence type="ECO:0000256" key="2">
    <source>
        <dbReference type="ARBA" id="ARBA00023080"/>
    </source>
</evidence>